<dbReference type="CDD" id="cd00063">
    <property type="entry name" value="FN3"/>
    <property type="match status" value="1"/>
</dbReference>
<dbReference type="InterPro" id="IPR003961">
    <property type="entry name" value="FN3_dom"/>
</dbReference>
<reference evidence="3 4" key="1">
    <citation type="submission" date="2018-06" db="EMBL/GenBank/DDBJ databases">
        <title>Chryseolinea flavus sp. nov., a member of the phylum Bacteroidetes isolated from soil.</title>
        <authorList>
            <person name="Li Y."/>
            <person name="Wang J."/>
        </authorList>
    </citation>
    <scope>NUCLEOTIDE SEQUENCE [LARGE SCALE GENOMIC DNA]</scope>
    <source>
        <strain evidence="3 4">SDU1-6</strain>
    </source>
</reference>
<dbReference type="Pfam" id="PF00144">
    <property type="entry name" value="Beta-lactamase"/>
    <property type="match status" value="1"/>
</dbReference>
<dbReference type="NCBIfam" id="TIGR04183">
    <property type="entry name" value="Por_Secre_tail"/>
    <property type="match status" value="1"/>
</dbReference>
<evidence type="ECO:0000313" key="3">
    <source>
        <dbReference type="EMBL" id="RAW00415.1"/>
    </source>
</evidence>
<dbReference type="RefSeq" id="WP_112747757.1">
    <property type="nucleotide sequence ID" value="NZ_QMFY01000007.1"/>
</dbReference>
<dbReference type="InterPro" id="IPR013783">
    <property type="entry name" value="Ig-like_fold"/>
</dbReference>
<evidence type="ECO:0000259" key="2">
    <source>
        <dbReference type="PROSITE" id="PS50853"/>
    </source>
</evidence>
<evidence type="ECO:0000256" key="1">
    <source>
        <dbReference type="SAM" id="SignalP"/>
    </source>
</evidence>
<accession>A0A364Y162</accession>
<name>A0A364Y162_9BACT</name>
<protein>
    <recommendedName>
        <fullName evidence="2">Fibronectin type-III domain-containing protein</fullName>
    </recommendedName>
</protein>
<organism evidence="3 4">
    <name type="scientific">Pseudochryseolinea flava</name>
    <dbReference type="NCBI Taxonomy" id="2059302"/>
    <lineage>
        <taxon>Bacteria</taxon>
        <taxon>Pseudomonadati</taxon>
        <taxon>Bacteroidota</taxon>
        <taxon>Cytophagia</taxon>
        <taxon>Cytophagales</taxon>
        <taxon>Fulvivirgaceae</taxon>
        <taxon>Pseudochryseolinea</taxon>
    </lineage>
</organism>
<dbReference type="Pfam" id="PF04151">
    <property type="entry name" value="PPC"/>
    <property type="match status" value="1"/>
</dbReference>
<dbReference type="Gene3D" id="2.60.120.380">
    <property type="match status" value="1"/>
</dbReference>
<dbReference type="Pfam" id="PF18962">
    <property type="entry name" value="Por_Secre_tail"/>
    <property type="match status" value="1"/>
</dbReference>
<dbReference type="AlphaFoldDB" id="A0A364Y162"/>
<gene>
    <name evidence="3" type="ORF">DQQ10_15300</name>
</gene>
<dbReference type="SUPFAM" id="SSF89260">
    <property type="entry name" value="Collagen-binding domain"/>
    <property type="match status" value="1"/>
</dbReference>
<feature type="domain" description="Fibronectin type-III" evidence="2">
    <location>
        <begin position="564"/>
        <end position="652"/>
    </location>
</feature>
<dbReference type="InterPro" id="IPR045474">
    <property type="entry name" value="GEVED"/>
</dbReference>
<feature type="chain" id="PRO_5016768797" description="Fibronectin type-III domain-containing protein" evidence="1">
    <location>
        <begin position="34"/>
        <end position="877"/>
    </location>
</feature>
<dbReference type="Pfam" id="PF20009">
    <property type="entry name" value="GEVED"/>
    <property type="match status" value="1"/>
</dbReference>
<dbReference type="Pfam" id="PF00041">
    <property type="entry name" value="fn3"/>
    <property type="match status" value="1"/>
</dbReference>
<proteinExistence type="predicted"/>
<dbReference type="InterPro" id="IPR036116">
    <property type="entry name" value="FN3_sf"/>
</dbReference>
<dbReference type="SUPFAM" id="SSF49265">
    <property type="entry name" value="Fibronectin type III"/>
    <property type="match status" value="1"/>
</dbReference>
<keyword evidence="1" id="KW-0732">Signal</keyword>
<comment type="caution">
    <text evidence="3">The sequence shown here is derived from an EMBL/GenBank/DDBJ whole genome shotgun (WGS) entry which is preliminary data.</text>
</comment>
<dbReference type="InterPro" id="IPR007280">
    <property type="entry name" value="Peptidase_C_arc/bac"/>
</dbReference>
<dbReference type="Gene3D" id="2.60.40.10">
    <property type="entry name" value="Immunoglobulins"/>
    <property type="match status" value="1"/>
</dbReference>
<dbReference type="EMBL" id="QMFY01000007">
    <property type="protein sequence ID" value="RAW00415.1"/>
    <property type="molecule type" value="Genomic_DNA"/>
</dbReference>
<keyword evidence="4" id="KW-1185">Reference proteome</keyword>
<dbReference type="Proteomes" id="UP000251889">
    <property type="component" value="Unassembled WGS sequence"/>
</dbReference>
<dbReference type="PROSITE" id="PS50853">
    <property type="entry name" value="FN3"/>
    <property type="match status" value="1"/>
</dbReference>
<dbReference type="OrthoDB" id="912546at2"/>
<dbReference type="PANTHER" id="PTHR46825:SF9">
    <property type="entry name" value="BETA-LACTAMASE-RELATED DOMAIN-CONTAINING PROTEIN"/>
    <property type="match status" value="1"/>
</dbReference>
<sequence>MSSLNFNFTTKATRLLYLVLVALTLTGFFPSHAQVGKEDLPDIDPQVFKDYMNSKLNGQVRGYSFFLTKDGNYVTSDAKGVARTAQDNNGIQAPYKVTTLQEIASVSKMITAVALLRVLEKSATVNVNSAIGPYLPKGWKVSPSFAALTFRQLLSHKTGLRTDTTIVGIGYEHVLEQYGARPINPELRKLRSYWNANYQLIRITIPNIIDAAHRQKDAYWAAMKKAGLISADQYNNLIAESGSTIYRNYVKAFLFQPAGVTTATCNPLAVDDLAWAYETKNSTKGTPGIDYSLYCSSGFWQMSARDVALWMTKVMSTETIISNATKLIINNTTNIDSVGWSDRNKRANGYYYGHGGDIYWGDFKPEVHSYLMYMPGNYVGYVQVNSKEFGSWNLRSLLFQAYDAARKFPYNCYSNGATYQFPNSSTAGYISKVSLGKLQQSSGKSTGYTFFNNFTTRFKQDSSYTLTLKSSYTNVASPVYWSVWVDYNHDDAFQGNEKIYAVKSTSGLVVTTKIKIPMSAMLGTTRMRVALKRHDTEIINNACDDFQFGEVEDYMVDVTKPCGLITNLNAVNISSTGARLTFNKPIDNVSNYTLRYQEVGSNYFQYTVVGVSNDATIIYQALNLKPNTNYRWSVRSNCGDFGAFQYFTTQDVNICGTDVFEANPNSVNAKAINFDEPITALICSNTATADQDWFKFTVSSNTLAGTKVQIDLTSLPADYDLYLHAGDNTPHIGASLKRGTTSEVIEKILTAGTYYIKVVGFVGAEHTHDYYRLALTKSGDISTSQSQEDSLETEEPEIVIYPNPVADGIMYAEFTTAALQEAPVVQLFEPTGNEVKNIRYDSQDGKITIDLHNVTRGMYTLRITSGTQMTIKRIVVE</sequence>
<dbReference type="SUPFAM" id="SSF56601">
    <property type="entry name" value="beta-lactamase/transpeptidase-like"/>
    <property type="match status" value="1"/>
</dbReference>
<dbReference type="InterPro" id="IPR026444">
    <property type="entry name" value="Secre_tail"/>
</dbReference>
<feature type="signal peptide" evidence="1">
    <location>
        <begin position="1"/>
        <end position="33"/>
    </location>
</feature>
<dbReference type="InterPro" id="IPR012338">
    <property type="entry name" value="Beta-lactam/transpept-like"/>
</dbReference>
<dbReference type="InterPro" id="IPR050491">
    <property type="entry name" value="AmpC-like"/>
</dbReference>
<dbReference type="InterPro" id="IPR001466">
    <property type="entry name" value="Beta-lactam-related"/>
</dbReference>
<evidence type="ECO:0000313" key="4">
    <source>
        <dbReference type="Proteomes" id="UP000251889"/>
    </source>
</evidence>
<dbReference type="PANTHER" id="PTHR46825">
    <property type="entry name" value="D-ALANYL-D-ALANINE-CARBOXYPEPTIDASE/ENDOPEPTIDASE AMPH"/>
    <property type="match status" value="1"/>
</dbReference>
<dbReference type="Gene3D" id="3.40.710.10">
    <property type="entry name" value="DD-peptidase/beta-lactamase superfamily"/>
    <property type="match status" value="1"/>
</dbReference>